<dbReference type="GeneID" id="5977277"/>
<sequence>MHDIGRQYPTTVGYDESAFYPTVSQLYGVPLDSRQAWAESDWEMCAAACSEPRTRRLFVNALARWVNETSTDMALMDHYMTTGDGGCTSCASVVGRQFALDKAQKMQVGGGA</sequence>
<gene>
    <name evidence="2" type="ORF">SNOG_10089</name>
</gene>
<evidence type="ECO:0000259" key="1">
    <source>
        <dbReference type="Pfam" id="PF16335"/>
    </source>
</evidence>
<dbReference type="Pfam" id="PF16335">
    <property type="entry name" value="GtaA_6_Hairpin"/>
    <property type="match status" value="1"/>
</dbReference>
<evidence type="ECO:0000313" key="3">
    <source>
        <dbReference type="Proteomes" id="UP000001055"/>
    </source>
</evidence>
<evidence type="ECO:0000313" key="2">
    <source>
        <dbReference type="EMBL" id="EAT82424.1"/>
    </source>
</evidence>
<dbReference type="InterPro" id="IPR032514">
    <property type="entry name" value="GtaA_central"/>
</dbReference>
<dbReference type="InterPro" id="IPR052743">
    <property type="entry name" value="Glutaminase_GtaA"/>
</dbReference>
<feature type="domain" description="Glutaminase A central" evidence="1">
    <location>
        <begin position="11"/>
        <end position="100"/>
    </location>
</feature>
<proteinExistence type="predicted"/>
<organism evidence="2 3">
    <name type="scientific">Phaeosphaeria nodorum (strain SN15 / ATCC MYA-4574 / FGSC 10173)</name>
    <name type="common">Glume blotch fungus</name>
    <name type="synonym">Parastagonospora nodorum</name>
    <dbReference type="NCBI Taxonomy" id="321614"/>
    <lineage>
        <taxon>Eukaryota</taxon>
        <taxon>Fungi</taxon>
        <taxon>Dikarya</taxon>
        <taxon>Ascomycota</taxon>
        <taxon>Pezizomycotina</taxon>
        <taxon>Dothideomycetes</taxon>
        <taxon>Pleosporomycetidae</taxon>
        <taxon>Pleosporales</taxon>
        <taxon>Pleosporineae</taxon>
        <taxon>Phaeosphaeriaceae</taxon>
        <taxon>Parastagonospora</taxon>
    </lineage>
</organism>
<dbReference type="AlphaFoldDB" id="Q0UDS5"/>
<dbReference type="EMBL" id="CH445340">
    <property type="protein sequence ID" value="EAT82424.1"/>
    <property type="molecule type" value="Genomic_DNA"/>
</dbReference>
<dbReference type="STRING" id="321614.Q0UDS5"/>
<dbReference type="Proteomes" id="UP000001055">
    <property type="component" value="Unassembled WGS sequence"/>
</dbReference>
<reference evidence="3" key="1">
    <citation type="journal article" date="2007" name="Plant Cell">
        <title>Dothideomycete-plant interactions illuminated by genome sequencing and EST analysis of the wheat pathogen Stagonospora nodorum.</title>
        <authorList>
            <person name="Hane J.K."/>
            <person name="Lowe R.G."/>
            <person name="Solomon P.S."/>
            <person name="Tan K.C."/>
            <person name="Schoch C.L."/>
            <person name="Spatafora J.W."/>
            <person name="Crous P.W."/>
            <person name="Kodira C."/>
            <person name="Birren B.W."/>
            <person name="Galagan J.E."/>
            <person name="Torriani S.F."/>
            <person name="McDonald B.A."/>
            <person name="Oliver R.P."/>
        </authorList>
    </citation>
    <scope>NUCLEOTIDE SEQUENCE [LARGE SCALE GENOMIC DNA]</scope>
    <source>
        <strain evidence="3">SN15 / ATCC MYA-4574 / FGSC 10173</strain>
    </source>
</reference>
<protein>
    <recommendedName>
        <fullName evidence="1">Glutaminase A central domain-containing protein</fullName>
    </recommendedName>
</protein>
<accession>Q0UDS5</accession>
<dbReference type="PANTHER" id="PTHR31987:SF1">
    <property type="entry name" value="GLUTAMINASE A"/>
    <property type="match status" value="1"/>
</dbReference>
<name>Q0UDS5_PHANO</name>
<dbReference type="RefSeq" id="XP_001800371.1">
    <property type="nucleotide sequence ID" value="XM_001800319.1"/>
</dbReference>
<dbReference type="HOGENOM" id="CLU_2146766_0_0_1"/>
<dbReference type="KEGG" id="pno:SNOG_10089"/>
<dbReference type="InParanoid" id="Q0UDS5"/>
<dbReference type="PANTHER" id="PTHR31987">
    <property type="entry name" value="GLUTAMINASE A-RELATED"/>
    <property type="match status" value="1"/>
</dbReference>